<accession>A0A7W6GM65</accession>
<keyword evidence="1" id="KW-0175">Coiled coil</keyword>
<keyword evidence="3" id="KW-0030">Aminoacyl-tRNA synthetase</keyword>
<evidence type="ECO:0000313" key="4">
    <source>
        <dbReference type="Proteomes" id="UP000552757"/>
    </source>
</evidence>
<dbReference type="Proteomes" id="UP000552757">
    <property type="component" value="Unassembled WGS sequence"/>
</dbReference>
<evidence type="ECO:0000256" key="1">
    <source>
        <dbReference type="SAM" id="Coils"/>
    </source>
</evidence>
<sequence length="864" mass="92491">MSGGSTIVEFWRDEQSAAPQGARGDDILLLNQAVLDIGDDEGMNGVSARFVARLRWTIAALAVAWLGFCVWAYGVATPLTAASDLPGAVATLSAPLIMLGVGYLLLARNSRAESGRYLDTARAMRTEGDLLELRLGRIADQLEAARQTMQDQAALLDNYGAAASSNMEASAELLAARAAETAERAASAQRATDALAARMDALVAAMPDLEDRAVRMGTQLADNGHALSERLDTLEARLTALTELSDEARSRTLSATKSLTVQLKQLQEETRAASEEVTGLSDLASGRIDLALRGAREAISVTSEGLTDQSDRLEALLERARTQIAAISADATDGADGQMTELETRLTVLLDRARSDVAAIATDASDGAAGQMNELESRLHALLDRARTEVAAIAAASADSADGQMRVAEVRLEALLDRARTEVTAIGTQAVNGAVEQMGEVEGRLLQLNALVEGQQALVSGLNETLIDRVESAEHRFASFEAEAMARAGRLTDAMGRLTAETMRIDAALAQGGLTAEKLIGCAEGLLVALDSSVRELDETYPAALERFDGRIGDTRNLLTAMTPEFERLEAISESLAGRAEESEGLIRGQAERLDHWLADTQRSVAASLQRVDELRAGLDEAHASSTRITESAGPMLVTALLRVKDTADQAAERARQALSRAIPEAAQALSDTSGQALQQAIGQHVAEQIAKVATVAEEAVKAAQQASERLGRQLSAIDQASAAIEQRIDEHERASEGRERDNFARRSAQLIESLNSTAIDVAKILSNDVTDSSWSAYLKGDRGVFTRRAVKLLDAGESREIALHYDADPEFREHVNRYIHDFEAMLRIILAARDGNTLGVAILSSDMGKLYVALAQAIERLRQ</sequence>
<dbReference type="RefSeq" id="WP_183953874.1">
    <property type="nucleotide sequence ID" value="NZ_JACIEB010000001.1"/>
</dbReference>
<reference evidence="3 4" key="1">
    <citation type="submission" date="2020-08" db="EMBL/GenBank/DDBJ databases">
        <title>Genomic Encyclopedia of Type Strains, Phase IV (KMG-IV): sequencing the most valuable type-strain genomes for metagenomic binning, comparative biology and taxonomic classification.</title>
        <authorList>
            <person name="Goeker M."/>
        </authorList>
    </citation>
    <scope>NUCLEOTIDE SEQUENCE [LARGE SCALE GENOMIC DNA]</scope>
    <source>
        <strain evidence="3 4">DSM 29348</strain>
    </source>
</reference>
<keyword evidence="2" id="KW-0812">Transmembrane</keyword>
<dbReference type="AlphaFoldDB" id="A0A7W6GM65"/>
<evidence type="ECO:0000256" key="2">
    <source>
        <dbReference type="SAM" id="Phobius"/>
    </source>
</evidence>
<feature type="transmembrane region" description="Helical" evidence="2">
    <location>
        <begin position="88"/>
        <end position="106"/>
    </location>
</feature>
<keyword evidence="2" id="KW-0472">Membrane</keyword>
<name>A0A7W6GM65_9SPHN</name>
<keyword evidence="2" id="KW-1133">Transmembrane helix</keyword>
<organism evidence="3 4">
    <name type="scientific">Sphingobium fontiphilum</name>
    <dbReference type="NCBI Taxonomy" id="944425"/>
    <lineage>
        <taxon>Bacteria</taxon>
        <taxon>Pseudomonadati</taxon>
        <taxon>Pseudomonadota</taxon>
        <taxon>Alphaproteobacteria</taxon>
        <taxon>Sphingomonadales</taxon>
        <taxon>Sphingomonadaceae</taxon>
        <taxon>Sphingobium</taxon>
    </lineage>
</organism>
<feature type="coiled-coil region" evidence="1">
    <location>
        <begin position="231"/>
        <end position="330"/>
    </location>
</feature>
<proteinExistence type="predicted"/>
<comment type="caution">
    <text evidence="3">The sequence shown here is derived from an EMBL/GenBank/DDBJ whole genome shotgun (WGS) entry which is preliminary data.</text>
</comment>
<feature type="transmembrane region" description="Helical" evidence="2">
    <location>
        <begin position="56"/>
        <end position="76"/>
    </location>
</feature>
<dbReference type="EMBL" id="JACIEB010000001">
    <property type="protein sequence ID" value="MBB3980896.1"/>
    <property type="molecule type" value="Genomic_DNA"/>
</dbReference>
<gene>
    <name evidence="3" type="ORF">GGR44_000527</name>
</gene>
<dbReference type="GO" id="GO:0004812">
    <property type="term" value="F:aminoacyl-tRNA ligase activity"/>
    <property type="evidence" value="ECO:0007669"/>
    <property type="project" value="UniProtKB-KW"/>
</dbReference>
<keyword evidence="4" id="KW-1185">Reference proteome</keyword>
<protein>
    <submittedName>
        <fullName evidence="3">Seryl-tRNA synthetase</fullName>
    </submittedName>
</protein>
<keyword evidence="3" id="KW-0436">Ligase</keyword>
<evidence type="ECO:0000313" key="3">
    <source>
        <dbReference type="EMBL" id="MBB3980896.1"/>
    </source>
</evidence>